<sequence length="54" mass="5351">MGKSIALFFACAALIIVAGSFAAPKTVAGHHGDCSPAYGVDPCTTASIGTLPEN</sequence>
<dbReference type="Proteomes" id="UP001230207">
    <property type="component" value="Unassembled WGS sequence"/>
</dbReference>
<dbReference type="RefSeq" id="WP_307226899.1">
    <property type="nucleotide sequence ID" value="NZ_JAUSVF010000001.1"/>
</dbReference>
<organism evidence="2 3">
    <name type="scientific">Pararhizobium capsulatum DSM 1112</name>
    <dbReference type="NCBI Taxonomy" id="1121113"/>
    <lineage>
        <taxon>Bacteria</taxon>
        <taxon>Pseudomonadati</taxon>
        <taxon>Pseudomonadota</taxon>
        <taxon>Alphaproteobacteria</taxon>
        <taxon>Hyphomicrobiales</taxon>
        <taxon>Rhizobiaceae</taxon>
        <taxon>Rhizobium/Agrobacterium group</taxon>
        <taxon>Pararhizobium</taxon>
    </lineage>
</organism>
<reference evidence="2 3" key="1">
    <citation type="submission" date="2023-07" db="EMBL/GenBank/DDBJ databases">
        <title>Genomic Encyclopedia of Type Strains, Phase IV (KMG-IV): sequencing the most valuable type-strain genomes for metagenomic binning, comparative biology and taxonomic classification.</title>
        <authorList>
            <person name="Goeker M."/>
        </authorList>
    </citation>
    <scope>NUCLEOTIDE SEQUENCE [LARGE SCALE GENOMIC DNA]</scope>
    <source>
        <strain evidence="2 3">DSM 1112</strain>
    </source>
</reference>
<name>A0ABU0BK80_9HYPH</name>
<dbReference type="EMBL" id="JAUSVF010000001">
    <property type="protein sequence ID" value="MDQ0318656.1"/>
    <property type="molecule type" value="Genomic_DNA"/>
</dbReference>
<evidence type="ECO:0000313" key="3">
    <source>
        <dbReference type="Proteomes" id="UP001230207"/>
    </source>
</evidence>
<keyword evidence="3" id="KW-1185">Reference proteome</keyword>
<evidence type="ECO:0000313" key="2">
    <source>
        <dbReference type="EMBL" id="MDQ0318656.1"/>
    </source>
</evidence>
<protein>
    <submittedName>
        <fullName evidence="2">Uncharacterized protein</fullName>
    </submittedName>
</protein>
<feature type="signal peptide" evidence="1">
    <location>
        <begin position="1"/>
        <end position="22"/>
    </location>
</feature>
<keyword evidence="1" id="KW-0732">Signal</keyword>
<comment type="caution">
    <text evidence="2">The sequence shown here is derived from an EMBL/GenBank/DDBJ whole genome shotgun (WGS) entry which is preliminary data.</text>
</comment>
<proteinExistence type="predicted"/>
<evidence type="ECO:0000256" key="1">
    <source>
        <dbReference type="SAM" id="SignalP"/>
    </source>
</evidence>
<feature type="chain" id="PRO_5046313846" evidence="1">
    <location>
        <begin position="23"/>
        <end position="54"/>
    </location>
</feature>
<gene>
    <name evidence="2" type="ORF">QO002_000794</name>
</gene>
<accession>A0ABU0BK80</accession>